<proteinExistence type="predicted"/>
<dbReference type="AlphaFoldDB" id="A0A4Y2L8E3"/>
<accession>A0A4Y2L8E3</accession>
<name>A0A4Y2L8E3_ARAVE</name>
<evidence type="ECO:0000313" key="1">
    <source>
        <dbReference type="EMBL" id="GBN10480.1"/>
    </source>
</evidence>
<protein>
    <submittedName>
        <fullName evidence="1">Uncharacterized protein</fullName>
    </submittedName>
</protein>
<reference evidence="1 2" key="1">
    <citation type="journal article" date="2019" name="Sci. Rep.">
        <title>Orb-weaving spider Araneus ventricosus genome elucidates the spidroin gene catalogue.</title>
        <authorList>
            <person name="Kono N."/>
            <person name="Nakamura H."/>
            <person name="Ohtoshi R."/>
            <person name="Moran D.A.P."/>
            <person name="Shinohara A."/>
            <person name="Yoshida Y."/>
            <person name="Fujiwara M."/>
            <person name="Mori M."/>
            <person name="Tomita M."/>
            <person name="Arakawa K."/>
        </authorList>
    </citation>
    <scope>NUCLEOTIDE SEQUENCE [LARGE SCALE GENOMIC DNA]</scope>
</reference>
<sequence length="104" mass="11916">MTHPIFQIIPVGHSTPMSSTGSAHTADFRWNLVSILQSQWKLLEISRNKSQHQWYKGNNGRNIYKSIPKVRNNPAFWHHSVCDQRTNVDVASKAVPFTTPQNAY</sequence>
<gene>
    <name evidence="1" type="ORF">AVEN_32933_1</name>
</gene>
<comment type="caution">
    <text evidence="1">The sequence shown here is derived from an EMBL/GenBank/DDBJ whole genome shotgun (WGS) entry which is preliminary data.</text>
</comment>
<dbReference type="Proteomes" id="UP000499080">
    <property type="component" value="Unassembled WGS sequence"/>
</dbReference>
<evidence type="ECO:0000313" key="2">
    <source>
        <dbReference type="Proteomes" id="UP000499080"/>
    </source>
</evidence>
<dbReference type="EMBL" id="BGPR01005472">
    <property type="protein sequence ID" value="GBN10480.1"/>
    <property type="molecule type" value="Genomic_DNA"/>
</dbReference>
<organism evidence="1 2">
    <name type="scientific">Araneus ventricosus</name>
    <name type="common">Orbweaver spider</name>
    <name type="synonym">Epeira ventricosa</name>
    <dbReference type="NCBI Taxonomy" id="182803"/>
    <lineage>
        <taxon>Eukaryota</taxon>
        <taxon>Metazoa</taxon>
        <taxon>Ecdysozoa</taxon>
        <taxon>Arthropoda</taxon>
        <taxon>Chelicerata</taxon>
        <taxon>Arachnida</taxon>
        <taxon>Araneae</taxon>
        <taxon>Araneomorphae</taxon>
        <taxon>Entelegynae</taxon>
        <taxon>Araneoidea</taxon>
        <taxon>Araneidae</taxon>
        <taxon>Araneus</taxon>
    </lineage>
</organism>
<keyword evidence="2" id="KW-1185">Reference proteome</keyword>